<protein>
    <recommendedName>
        <fullName evidence="1">Ig-like domain-containing protein</fullName>
    </recommendedName>
</protein>
<dbReference type="InterPro" id="IPR036179">
    <property type="entry name" value="Ig-like_dom_sf"/>
</dbReference>
<evidence type="ECO:0000259" key="1">
    <source>
        <dbReference type="PROSITE" id="PS50835"/>
    </source>
</evidence>
<evidence type="ECO:0000313" key="2">
    <source>
        <dbReference type="EMBL" id="TKS80709.1"/>
    </source>
</evidence>
<dbReference type="Proteomes" id="UP000298787">
    <property type="component" value="Chromosome 13"/>
</dbReference>
<gene>
    <name evidence="2" type="ORF">D9C73_014811</name>
</gene>
<dbReference type="InterPro" id="IPR013783">
    <property type="entry name" value="Ig-like_fold"/>
</dbReference>
<feature type="domain" description="Ig-like" evidence="1">
    <location>
        <begin position="183"/>
        <end position="285"/>
    </location>
</feature>
<dbReference type="AlphaFoldDB" id="A0A4U5UZN9"/>
<proteinExistence type="predicted"/>
<dbReference type="InterPro" id="IPR007110">
    <property type="entry name" value="Ig-like_dom"/>
</dbReference>
<dbReference type="Gene3D" id="2.60.40.10">
    <property type="entry name" value="Immunoglobulins"/>
    <property type="match status" value="1"/>
</dbReference>
<keyword evidence="3" id="KW-1185">Reference proteome</keyword>
<dbReference type="InterPro" id="IPR003599">
    <property type="entry name" value="Ig_sub"/>
</dbReference>
<organism evidence="2 3">
    <name type="scientific">Collichthys lucidus</name>
    <name type="common">Big head croaker</name>
    <name type="synonym">Sciaena lucida</name>
    <dbReference type="NCBI Taxonomy" id="240159"/>
    <lineage>
        <taxon>Eukaryota</taxon>
        <taxon>Metazoa</taxon>
        <taxon>Chordata</taxon>
        <taxon>Craniata</taxon>
        <taxon>Vertebrata</taxon>
        <taxon>Euteleostomi</taxon>
        <taxon>Actinopterygii</taxon>
        <taxon>Neopterygii</taxon>
        <taxon>Teleostei</taxon>
        <taxon>Neoteleostei</taxon>
        <taxon>Acanthomorphata</taxon>
        <taxon>Eupercaria</taxon>
        <taxon>Sciaenidae</taxon>
        <taxon>Collichthys</taxon>
    </lineage>
</organism>
<sequence length="296" mass="32394">MGDTEQTMPMQFNGGHMRQALYCFQMENALQGSTAVRRLQKTKRPMTDHLLREDSGYELLYTKQLNQEQCEGPVGIKAGEGGRRLGSARPGLHTRSLTWTCFLLHERGECQALCTPVVSIPNLACRKLHSDQHAGSVEERGPFLLPLSQGQSSVSVLCSVIQVEAQQGALCRGGQHGLEILDPEEVEYIRSNATATVGGSVALDCGSTMPSIFIWGFTKSGTDNNIALAYNYGQGPRLQSQSSSLGLMQVAVNSSSLVIEEVQKDAEGMYTCQALYDTDDGARITFYFTRLDVEDD</sequence>
<name>A0A4U5UZN9_COLLU</name>
<evidence type="ECO:0000313" key="3">
    <source>
        <dbReference type="Proteomes" id="UP000298787"/>
    </source>
</evidence>
<reference evidence="2 3" key="1">
    <citation type="submission" date="2019-01" db="EMBL/GenBank/DDBJ databases">
        <title>Genome Assembly of Collichthys lucidus.</title>
        <authorList>
            <person name="Cai M."/>
            <person name="Xiao S."/>
        </authorList>
    </citation>
    <scope>NUCLEOTIDE SEQUENCE [LARGE SCALE GENOMIC DNA]</scope>
    <source>
        <strain evidence="2">JT15FE1705JMU</strain>
        <tissue evidence="2">Muscle</tissue>
    </source>
</reference>
<dbReference type="EMBL" id="CM014090">
    <property type="protein sequence ID" value="TKS80709.1"/>
    <property type="molecule type" value="Genomic_DNA"/>
</dbReference>
<dbReference type="SMART" id="SM00409">
    <property type="entry name" value="IG"/>
    <property type="match status" value="1"/>
</dbReference>
<dbReference type="PROSITE" id="PS50835">
    <property type="entry name" value="IG_LIKE"/>
    <property type="match status" value="1"/>
</dbReference>
<dbReference type="SUPFAM" id="SSF48726">
    <property type="entry name" value="Immunoglobulin"/>
    <property type="match status" value="1"/>
</dbReference>
<dbReference type="STRING" id="240159.A0A4U5UZN9"/>
<accession>A0A4U5UZN9</accession>